<dbReference type="InterPro" id="IPR005829">
    <property type="entry name" value="Sugar_transporter_CS"/>
</dbReference>
<dbReference type="InterPro" id="IPR005828">
    <property type="entry name" value="MFS_sugar_transport-like"/>
</dbReference>
<feature type="transmembrane region" description="Helical" evidence="7">
    <location>
        <begin position="82"/>
        <end position="104"/>
    </location>
</feature>
<proteinExistence type="inferred from homology"/>
<dbReference type="PANTHER" id="PTHR48020:SF12">
    <property type="entry name" value="PROTON MYO-INOSITOL COTRANSPORTER"/>
    <property type="match status" value="1"/>
</dbReference>
<evidence type="ECO:0000313" key="10">
    <source>
        <dbReference type="Proteomes" id="UP001523230"/>
    </source>
</evidence>
<dbReference type="PROSITE" id="PS00217">
    <property type="entry name" value="SUGAR_TRANSPORT_2"/>
    <property type="match status" value="1"/>
</dbReference>
<evidence type="ECO:0000256" key="3">
    <source>
        <dbReference type="ARBA" id="ARBA00022448"/>
    </source>
</evidence>
<feature type="transmembrane region" description="Helical" evidence="7">
    <location>
        <begin position="139"/>
        <end position="161"/>
    </location>
</feature>
<dbReference type="NCBIfam" id="TIGR00879">
    <property type="entry name" value="SP"/>
    <property type="match status" value="1"/>
</dbReference>
<sequence>MAPEPDRITGLVLVVAAIAAVAGILFGFDTGVISGAILFINEEFSLTSVTTEVAVSAVLMGAIIGALFGGPLSDRVGRRSSILAASLIFIVGTFVVVLSPLFSIFIVGRILIGIAIGVASFVAPLYISEIAPESIRGALVSLNQLLITVGILIAYGVNYYFAAAGDWRAMFLAGVIPGTVLFIGMFLMPRSPRWLMFVNRRDAAAKVLQKIRGTADVSEELDEIERGVRTEGAGTWSDLIAPAVRLPLLLGVGLAILQQATGINTVIYYAPTIFQFAGLAEATASIAATVGIGIVNVLVTLIAIWLVDRAGRRPLLLWSLAGMGIAMLILGIGFALENSGAGGAAVSLGQITAVSLIIYVASFALGLGPIFWLLIAEIYPLSVRGLAMSLATVTNWAANFIIAATFLSLVDLIGESGVFLLYALVALLAWLFVFKLVPETKGLSLEQIEAYFRSRGRPGGGSGLKR</sequence>
<accession>A0ABD4TFG3</accession>
<dbReference type="Pfam" id="PF00083">
    <property type="entry name" value="Sugar_tr"/>
    <property type="match status" value="1"/>
</dbReference>
<keyword evidence="4 7" id="KW-0812">Transmembrane</keyword>
<feature type="transmembrane region" description="Helical" evidence="7">
    <location>
        <begin position="315"/>
        <end position="336"/>
    </location>
</feature>
<evidence type="ECO:0000256" key="5">
    <source>
        <dbReference type="ARBA" id="ARBA00022989"/>
    </source>
</evidence>
<reference evidence="9 10" key="1">
    <citation type="submission" date="2018-05" db="EMBL/GenBank/DDBJ databases">
        <title>Isolation and characterization of genus Methanoculleus species and their viruses from deep sea marine sediment offshore southwestern Taiwan.</title>
        <authorList>
            <person name="Wei W.-H."/>
            <person name="Chen W.-C."/>
            <person name="Lai M.-C."/>
            <person name="Chen S.-C."/>
        </authorList>
    </citation>
    <scope>NUCLEOTIDE SEQUENCE [LARGE SCALE GENOMIC DNA]</scope>
    <source>
        <strain evidence="9 10">CWC-02</strain>
    </source>
</reference>
<comment type="similarity">
    <text evidence="2">Belongs to the major facilitator superfamily. Sugar transporter (TC 2.A.1.1) family.</text>
</comment>
<evidence type="ECO:0000256" key="2">
    <source>
        <dbReference type="ARBA" id="ARBA00010992"/>
    </source>
</evidence>
<organism evidence="9 10">
    <name type="scientific">Methanoculleus oceani</name>
    <dbReference type="NCBI Taxonomy" id="2184756"/>
    <lineage>
        <taxon>Archaea</taxon>
        <taxon>Methanobacteriati</taxon>
        <taxon>Methanobacteriota</taxon>
        <taxon>Stenosarchaea group</taxon>
        <taxon>Methanomicrobia</taxon>
        <taxon>Methanomicrobiales</taxon>
        <taxon>Methanomicrobiaceae</taxon>
        <taxon>Methanoculleus</taxon>
    </lineage>
</organism>
<feature type="domain" description="Major facilitator superfamily (MFS) profile" evidence="8">
    <location>
        <begin position="15"/>
        <end position="441"/>
    </location>
</feature>
<evidence type="ECO:0000256" key="4">
    <source>
        <dbReference type="ARBA" id="ARBA00022692"/>
    </source>
</evidence>
<feature type="transmembrane region" description="Helical" evidence="7">
    <location>
        <begin position="248"/>
        <end position="270"/>
    </location>
</feature>
<keyword evidence="10" id="KW-1185">Reference proteome</keyword>
<dbReference type="InterPro" id="IPR003663">
    <property type="entry name" value="Sugar/inositol_transpt"/>
</dbReference>
<dbReference type="GO" id="GO:0055085">
    <property type="term" value="P:transmembrane transport"/>
    <property type="evidence" value="ECO:0007669"/>
    <property type="project" value="UniProtKB-ARBA"/>
</dbReference>
<dbReference type="GO" id="GO:0016020">
    <property type="term" value="C:membrane"/>
    <property type="evidence" value="ECO:0007669"/>
    <property type="project" value="UniProtKB-SubCell"/>
</dbReference>
<feature type="transmembrane region" description="Helical" evidence="7">
    <location>
        <begin position="419"/>
        <end position="437"/>
    </location>
</feature>
<comment type="caution">
    <text evidence="9">The sequence shown here is derived from an EMBL/GenBank/DDBJ whole genome shotgun (WGS) entry which is preliminary data.</text>
</comment>
<dbReference type="FunFam" id="1.20.1250.20:FF:000073">
    <property type="entry name" value="MFS myo-inositol transporter, putative"/>
    <property type="match status" value="1"/>
</dbReference>
<feature type="transmembrane region" description="Helical" evidence="7">
    <location>
        <begin position="53"/>
        <end position="70"/>
    </location>
</feature>
<protein>
    <submittedName>
        <fullName evidence="9">MFS transporter</fullName>
    </submittedName>
</protein>
<dbReference type="PROSITE" id="PS00216">
    <property type="entry name" value="SUGAR_TRANSPORT_1"/>
    <property type="match status" value="2"/>
</dbReference>
<feature type="transmembrane region" description="Helical" evidence="7">
    <location>
        <begin position="167"/>
        <end position="187"/>
    </location>
</feature>
<feature type="transmembrane region" description="Helical" evidence="7">
    <location>
        <begin position="356"/>
        <end position="375"/>
    </location>
</feature>
<dbReference type="PRINTS" id="PR00171">
    <property type="entry name" value="SUGRTRNSPORT"/>
</dbReference>
<feature type="transmembrane region" description="Helical" evidence="7">
    <location>
        <begin position="110"/>
        <end position="127"/>
    </location>
</feature>
<evidence type="ECO:0000259" key="8">
    <source>
        <dbReference type="PROSITE" id="PS50850"/>
    </source>
</evidence>
<evidence type="ECO:0000256" key="7">
    <source>
        <dbReference type="SAM" id="Phobius"/>
    </source>
</evidence>
<name>A0ABD4TFG3_9EURY</name>
<dbReference type="EMBL" id="QFDM01000002">
    <property type="protein sequence ID" value="MCM2466243.1"/>
    <property type="molecule type" value="Genomic_DNA"/>
</dbReference>
<feature type="transmembrane region" description="Helical" evidence="7">
    <location>
        <begin position="12"/>
        <end position="41"/>
    </location>
</feature>
<evidence type="ECO:0000256" key="6">
    <source>
        <dbReference type="ARBA" id="ARBA00023136"/>
    </source>
</evidence>
<dbReference type="AlphaFoldDB" id="A0ABD4TFG3"/>
<feature type="transmembrane region" description="Helical" evidence="7">
    <location>
        <begin position="387"/>
        <end position="407"/>
    </location>
</feature>
<dbReference type="Gene3D" id="1.20.1250.20">
    <property type="entry name" value="MFS general substrate transporter like domains"/>
    <property type="match status" value="1"/>
</dbReference>
<dbReference type="SUPFAM" id="SSF103473">
    <property type="entry name" value="MFS general substrate transporter"/>
    <property type="match status" value="1"/>
</dbReference>
<dbReference type="RefSeq" id="WP_250987504.1">
    <property type="nucleotide sequence ID" value="NZ_QFDM01000002.1"/>
</dbReference>
<keyword evidence="5 7" id="KW-1133">Transmembrane helix</keyword>
<evidence type="ECO:0000256" key="1">
    <source>
        <dbReference type="ARBA" id="ARBA00004141"/>
    </source>
</evidence>
<dbReference type="PROSITE" id="PS50850">
    <property type="entry name" value="MFS"/>
    <property type="match status" value="1"/>
</dbReference>
<feature type="transmembrane region" description="Helical" evidence="7">
    <location>
        <begin position="282"/>
        <end position="308"/>
    </location>
</feature>
<dbReference type="Proteomes" id="UP001523230">
    <property type="component" value="Unassembled WGS sequence"/>
</dbReference>
<dbReference type="PANTHER" id="PTHR48020">
    <property type="entry name" value="PROTON MYO-INOSITOL COTRANSPORTER"/>
    <property type="match status" value="1"/>
</dbReference>
<dbReference type="InterPro" id="IPR020846">
    <property type="entry name" value="MFS_dom"/>
</dbReference>
<comment type="subcellular location">
    <subcellularLocation>
        <location evidence="1">Membrane</location>
        <topology evidence="1">Multi-pass membrane protein</topology>
    </subcellularLocation>
</comment>
<dbReference type="InterPro" id="IPR050814">
    <property type="entry name" value="Myo-inositol_Transporter"/>
</dbReference>
<evidence type="ECO:0000313" key="9">
    <source>
        <dbReference type="EMBL" id="MCM2466243.1"/>
    </source>
</evidence>
<dbReference type="InterPro" id="IPR036259">
    <property type="entry name" value="MFS_trans_sf"/>
</dbReference>
<gene>
    <name evidence="9" type="ORF">DIC75_07935</name>
</gene>
<keyword evidence="3" id="KW-0813">Transport</keyword>
<keyword evidence="6 7" id="KW-0472">Membrane</keyword>